<proteinExistence type="predicted"/>
<dbReference type="EMBL" id="JALBCA010000111">
    <property type="protein sequence ID" value="KAI2382736.1"/>
    <property type="molecule type" value="Genomic_DNA"/>
</dbReference>
<reference evidence="1" key="1">
    <citation type="journal article" date="2022" name="bioRxiv">
        <title>Population genetic analysis of Ophidiomyces ophidiicola, the causative agent of snake fungal disease, indicates recent introductions to the USA.</title>
        <authorList>
            <person name="Ladner J.T."/>
            <person name="Palmer J.M."/>
            <person name="Ettinger C.L."/>
            <person name="Stajich J.E."/>
            <person name="Farrell T.M."/>
            <person name="Glorioso B.M."/>
            <person name="Lawson B."/>
            <person name="Price S.J."/>
            <person name="Stengle A.G."/>
            <person name="Grear D.A."/>
            <person name="Lorch J.M."/>
        </authorList>
    </citation>
    <scope>NUCLEOTIDE SEQUENCE</scope>
    <source>
        <strain evidence="1">NWHC 24266-5</strain>
    </source>
</reference>
<gene>
    <name evidence="1" type="ORF">LOY88_005781</name>
</gene>
<organism evidence="1">
    <name type="scientific">Ophidiomyces ophidiicola</name>
    <dbReference type="NCBI Taxonomy" id="1387563"/>
    <lineage>
        <taxon>Eukaryota</taxon>
        <taxon>Fungi</taxon>
        <taxon>Dikarya</taxon>
        <taxon>Ascomycota</taxon>
        <taxon>Pezizomycotina</taxon>
        <taxon>Eurotiomycetes</taxon>
        <taxon>Eurotiomycetidae</taxon>
        <taxon>Onygenales</taxon>
        <taxon>Onygenaceae</taxon>
        <taxon>Ophidiomyces</taxon>
    </lineage>
</organism>
<protein>
    <submittedName>
        <fullName evidence="1">Uncharacterized protein</fullName>
    </submittedName>
</protein>
<name>A0ACB8UPP9_9EURO</name>
<evidence type="ECO:0000313" key="1">
    <source>
        <dbReference type="EMBL" id="KAI2382736.1"/>
    </source>
</evidence>
<sequence length="293" mass="33244">MDDLNPILSPSKARQAASQAKDWAYVTSWLNRKYTNSPNPIPKFERNEDTLKVLLNIAAANDAADEDEALAHRTREETIGLLNAELQKPLDPKLKVLDDIQDSLDDQSAKLIEDLAETGLFLGVLESDIQHMSLGVLNMTREEFDTAEQLRKLESIQTYLGSELIKLQTQLAELKDKERYETPADLPSKTSEWLRNKRIAEAKAKEYQSRTAAIRGLSDIESPKIDDVIAEEEETMKLEENVKKLENNIKDFHGLPTNFTSAKSECQRLSAEHRVLVQRRDRLFEGLVGSRGR</sequence>
<comment type="caution">
    <text evidence="1">The sequence shown here is derived from an EMBL/GenBank/DDBJ whole genome shotgun (WGS) entry which is preliminary data.</text>
</comment>
<accession>A0ACB8UPP9</accession>